<feature type="domain" description="NB-ARC" evidence="3">
    <location>
        <begin position="15"/>
        <end position="186"/>
    </location>
</feature>
<dbReference type="Pfam" id="PF23598">
    <property type="entry name" value="LRR_14"/>
    <property type="match status" value="1"/>
</dbReference>
<dbReference type="Gene3D" id="1.10.8.430">
    <property type="entry name" value="Helical domain of apoptotic protease-activating factors"/>
    <property type="match status" value="1"/>
</dbReference>
<evidence type="ECO:0000313" key="7">
    <source>
        <dbReference type="Proteomes" id="UP000027138"/>
    </source>
</evidence>
<dbReference type="Proteomes" id="UP000027138">
    <property type="component" value="Unassembled WGS sequence"/>
</dbReference>
<dbReference type="GO" id="GO:0043531">
    <property type="term" value="F:ADP binding"/>
    <property type="evidence" value="ECO:0007669"/>
    <property type="project" value="InterPro"/>
</dbReference>
<proteinExistence type="predicted"/>
<keyword evidence="2" id="KW-0611">Plant defense</keyword>
<sequence>MTHSFVDASNVIGRDKDKERIIEELLKPADNENVSIIPIVGIGGLGKTTLAKLVYNDERVASHFQSKSWACVSEDFDLQKMIIKILNCVSPVNMNMDIEQLQIALREALYGKRYLLVLDDVWNEDRRKWLELKILLMGGASGSKILVTTRSKHVASIMSTVSSYELDHLSHEYCLAIFFKCAFEEPEEKQNPDLIKIGEEIVSKCKGIPLAVITLGTLLYSVAGERDWKFVRDNEIWKLEQKENDILPALKLSYEHMPSYLKRCFAYCSIFPKDHPFVDIELVYFWISHGLIQSSNEKQELEDVGIRCFQELCSRCFFQDFLEYNGNVCCKMHDLIHDLALSVTQNECLIVTSSNEQIPKSIRHLSFPYPELLPEDLPKPVRKLDRIRTISCSHGRGMGISSEVFLRTCISKFQYLRALDLSCSRVAALPKGIAKLKHLKYLSLDWNVDIKRLPESICKLQSLQALVLGYCYGLRELPKDIKYLISLRWLWITTQQRYLPNGGIGCLGSLRYLFITTCENLEYLFGDIQGLKKLQTLVIRDCDSLVSLPPSVKFLAALKTLVVAGCKNLDLTMEEGIDSQDSTSQLFSLRTLEIVGLPKLVDFPQWLLHRSNTGLKVIKVAYCYNFRNFPNYLHDIPSLELRIISCPQYQGQNLN</sequence>
<dbReference type="InterPro" id="IPR027417">
    <property type="entry name" value="P-loop_NTPase"/>
</dbReference>
<dbReference type="InterPro" id="IPR055414">
    <property type="entry name" value="LRR_R13L4/SHOC2-like"/>
</dbReference>
<dbReference type="Pfam" id="PF23559">
    <property type="entry name" value="WHD_DRP"/>
    <property type="match status" value="1"/>
</dbReference>
<dbReference type="Pfam" id="PF00931">
    <property type="entry name" value="NB-ARC"/>
    <property type="match status" value="1"/>
</dbReference>
<dbReference type="Gene3D" id="3.80.10.10">
    <property type="entry name" value="Ribonuclease Inhibitor"/>
    <property type="match status" value="1"/>
</dbReference>
<evidence type="ECO:0000313" key="6">
    <source>
        <dbReference type="EMBL" id="KDP26027.1"/>
    </source>
</evidence>
<dbReference type="InterPro" id="IPR058922">
    <property type="entry name" value="WHD_DRP"/>
</dbReference>
<evidence type="ECO:0000259" key="5">
    <source>
        <dbReference type="Pfam" id="PF23598"/>
    </source>
</evidence>
<evidence type="ECO:0000259" key="3">
    <source>
        <dbReference type="Pfam" id="PF00931"/>
    </source>
</evidence>
<dbReference type="EMBL" id="KK914930">
    <property type="protein sequence ID" value="KDP26027.1"/>
    <property type="molecule type" value="Genomic_DNA"/>
</dbReference>
<dbReference type="PRINTS" id="PR00364">
    <property type="entry name" value="DISEASERSIST"/>
</dbReference>
<evidence type="ECO:0000259" key="4">
    <source>
        <dbReference type="Pfam" id="PF23559"/>
    </source>
</evidence>
<dbReference type="SUPFAM" id="SSF52058">
    <property type="entry name" value="L domain-like"/>
    <property type="match status" value="1"/>
</dbReference>
<dbReference type="Gene3D" id="3.40.50.300">
    <property type="entry name" value="P-loop containing nucleotide triphosphate hydrolases"/>
    <property type="match status" value="1"/>
</dbReference>
<feature type="domain" description="Disease resistance protein winged helix" evidence="4">
    <location>
        <begin position="270"/>
        <end position="340"/>
    </location>
</feature>
<dbReference type="Gene3D" id="1.10.10.10">
    <property type="entry name" value="Winged helix-like DNA-binding domain superfamily/Winged helix DNA-binding domain"/>
    <property type="match status" value="1"/>
</dbReference>
<dbReference type="AlphaFoldDB" id="A0A067JQ61"/>
<accession>A0A067JQ61</accession>
<dbReference type="FunFam" id="3.40.50.300:FF:001091">
    <property type="entry name" value="Probable disease resistance protein At1g61300"/>
    <property type="match status" value="1"/>
</dbReference>
<evidence type="ECO:0000256" key="2">
    <source>
        <dbReference type="ARBA" id="ARBA00022821"/>
    </source>
</evidence>
<feature type="domain" description="Disease resistance R13L4/SHOC-2-like LRR" evidence="5">
    <location>
        <begin position="409"/>
        <end position="618"/>
    </location>
</feature>
<dbReference type="SUPFAM" id="SSF52540">
    <property type="entry name" value="P-loop containing nucleoside triphosphate hydrolases"/>
    <property type="match status" value="1"/>
</dbReference>
<dbReference type="FunFam" id="1.10.10.10:FF:000322">
    <property type="entry name" value="Probable disease resistance protein At1g63360"/>
    <property type="match status" value="1"/>
</dbReference>
<dbReference type="GO" id="GO:0006952">
    <property type="term" value="P:defense response"/>
    <property type="evidence" value="ECO:0007669"/>
    <property type="project" value="UniProtKB-KW"/>
</dbReference>
<dbReference type="PANTHER" id="PTHR36766">
    <property type="entry name" value="PLANT BROAD-SPECTRUM MILDEW RESISTANCE PROTEIN RPW8"/>
    <property type="match status" value="1"/>
</dbReference>
<protein>
    <submittedName>
        <fullName evidence="6">Uncharacterized protein</fullName>
    </submittedName>
</protein>
<organism evidence="6 7">
    <name type="scientific">Jatropha curcas</name>
    <name type="common">Barbados nut</name>
    <dbReference type="NCBI Taxonomy" id="180498"/>
    <lineage>
        <taxon>Eukaryota</taxon>
        <taxon>Viridiplantae</taxon>
        <taxon>Streptophyta</taxon>
        <taxon>Embryophyta</taxon>
        <taxon>Tracheophyta</taxon>
        <taxon>Spermatophyta</taxon>
        <taxon>Magnoliopsida</taxon>
        <taxon>eudicotyledons</taxon>
        <taxon>Gunneridae</taxon>
        <taxon>Pentapetalae</taxon>
        <taxon>rosids</taxon>
        <taxon>fabids</taxon>
        <taxon>Malpighiales</taxon>
        <taxon>Euphorbiaceae</taxon>
        <taxon>Crotonoideae</taxon>
        <taxon>Jatropheae</taxon>
        <taxon>Jatropha</taxon>
    </lineage>
</organism>
<keyword evidence="7" id="KW-1185">Reference proteome</keyword>
<keyword evidence="1" id="KW-0677">Repeat</keyword>
<dbReference type="PANTHER" id="PTHR36766:SF61">
    <property type="entry name" value="NB-ARC DOMAIN DISEASE RESISTANCE PROTEIN"/>
    <property type="match status" value="1"/>
</dbReference>
<dbReference type="OrthoDB" id="2018467at2759"/>
<dbReference type="InterPro" id="IPR036388">
    <property type="entry name" value="WH-like_DNA-bd_sf"/>
</dbReference>
<reference evidence="6 7" key="1">
    <citation type="journal article" date="2014" name="PLoS ONE">
        <title>Global Analysis of Gene Expression Profiles in Physic Nut (Jatropha curcas L.) Seedlings Exposed to Salt Stress.</title>
        <authorList>
            <person name="Zhang L."/>
            <person name="Zhang C."/>
            <person name="Wu P."/>
            <person name="Chen Y."/>
            <person name="Li M."/>
            <person name="Jiang H."/>
            <person name="Wu G."/>
        </authorList>
    </citation>
    <scope>NUCLEOTIDE SEQUENCE [LARGE SCALE GENOMIC DNA]</scope>
    <source>
        <strain evidence="7">cv. GZQX0401</strain>
        <tissue evidence="6">Young leaves</tissue>
    </source>
</reference>
<evidence type="ECO:0000256" key="1">
    <source>
        <dbReference type="ARBA" id="ARBA00022737"/>
    </source>
</evidence>
<gene>
    <name evidence="6" type="ORF">JCGZ_21060</name>
</gene>
<dbReference type="InterPro" id="IPR032675">
    <property type="entry name" value="LRR_dom_sf"/>
</dbReference>
<name>A0A067JQ61_JATCU</name>
<dbReference type="InterPro" id="IPR042197">
    <property type="entry name" value="Apaf_helical"/>
</dbReference>
<dbReference type="InterPro" id="IPR002182">
    <property type="entry name" value="NB-ARC"/>
</dbReference>